<evidence type="ECO:0000256" key="1">
    <source>
        <dbReference type="ARBA" id="ARBA00023002"/>
    </source>
</evidence>
<reference evidence="2 3" key="1">
    <citation type="submission" date="2023-10" db="EMBL/GenBank/DDBJ databases">
        <title>Paenibacillus strain PFR10 Genome sequencing and assembly.</title>
        <authorList>
            <person name="Kim I."/>
        </authorList>
    </citation>
    <scope>NUCLEOTIDE SEQUENCE [LARGE SCALE GENOMIC DNA]</scope>
    <source>
        <strain evidence="2 3">PFR10</strain>
    </source>
</reference>
<evidence type="ECO:0000313" key="2">
    <source>
        <dbReference type="EMBL" id="MDU0201068.1"/>
    </source>
</evidence>
<dbReference type="Proteomes" id="UP001260980">
    <property type="component" value="Unassembled WGS sequence"/>
</dbReference>
<dbReference type="PANTHER" id="PTHR43157">
    <property type="entry name" value="PHOSPHATIDYLINOSITOL-GLYCAN BIOSYNTHESIS CLASS F PROTEIN-RELATED"/>
    <property type="match status" value="1"/>
</dbReference>
<dbReference type="Gene3D" id="3.40.50.720">
    <property type="entry name" value="NAD(P)-binding Rossmann-like Domain"/>
    <property type="match status" value="1"/>
</dbReference>
<keyword evidence="3" id="KW-1185">Reference proteome</keyword>
<keyword evidence="1 2" id="KW-0560">Oxidoreductase</keyword>
<accession>A0ABU3R9X5</accession>
<dbReference type="Pfam" id="PF00106">
    <property type="entry name" value="adh_short"/>
    <property type="match status" value="1"/>
</dbReference>
<dbReference type="GO" id="GO:0016491">
    <property type="term" value="F:oxidoreductase activity"/>
    <property type="evidence" value="ECO:0007669"/>
    <property type="project" value="UniProtKB-KW"/>
</dbReference>
<sequence length="303" mass="32937">MEQLKTKPWSVSGKYVLITGATSGIGLAAAKELAVRGADLGIVARSQVKGNETVEQIQKLTGGQTKVDVFLADLTDQLSIRSAASEILTRCPRIDVLVNNAGAMFVKRILTRDGIEKTWAVNHLAPFLLTTLLLDRLKMSGQARIITTSSHGHKMAKTGIVFDDLTAEKRYSFPQVLLGGANFRYGETKLANILFTTELARLLEGTGVVANCFDPGLVTTNFNQDNGLLARMTMAVMKRFSRPVEKGAETLVWLADSNDISGESGKYYMDMKAAIPSAAALSGEIAQKLWEVSEFQTQHLKLG</sequence>
<evidence type="ECO:0000313" key="3">
    <source>
        <dbReference type="Proteomes" id="UP001260980"/>
    </source>
</evidence>
<name>A0ABU3R9X5_9BACL</name>
<dbReference type="PRINTS" id="PR00081">
    <property type="entry name" value="GDHRDH"/>
</dbReference>
<dbReference type="RefSeq" id="WP_315950738.1">
    <property type="nucleotide sequence ID" value="NZ_JAWCUD010000002.1"/>
</dbReference>
<dbReference type="InterPro" id="IPR002347">
    <property type="entry name" value="SDR_fam"/>
</dbReference>
<dbReference type="CDD" id="cd05327">
    <property type="entry name" value="retinol-DH_like_SDR_c_like"/>
    <property type="match status" value="1"/>
</dbReference>
<dbReference type="EC" id="1.-.-.-" evidence="2"/>
<organism evidence="2 3">
    <name type="scientific">Paenibacillus violae</name>
    <dbReference type="NCBI Taxonomy" id="3077234"/>
    <lineage>
        <taxon>Bacteria</taxon>
        <taxon>Bacillati</taxon>
        <taxon>Bacillota</taxon>
        <taxon>Bacilli</taxon>
        <taxon>Bacillales</taxon>
        <taxon>Paenibacillaceae</taxon>
        <taxon>Paenibacillus</taxon>
    </lineage>
</organism>
<protein>
    <submittedName>
        <fullName evidence="2">SDR family oxidoreductase</fullName>
        <ecNumber evidence="2">1.-.-.-</ecNumber>
    </submittedName>
</protein>
<dbReference type="PANTHER" id="PTHR43157:SF31">
    <property type="entry name" value="PHOSPHATIDYLINOSITOL-GLYCAN BIOSYNTHESIS CLASS F PROTEIN"/>
    <property type="match status" value="1"/>
</dbReference>
<gene>
    <name evidence="2" type="ORF">RQP52_08210</name>
</gene>
<dbReference type="InterPro" id="IPR036291">
    <property type="entry name" value="NAD(P)-bd_dom_sf"/>
</dbReference>
<comment type="caution">
    <text evidence="2">The sequence shown here is derived from an EMBL/GenBank/DDBJ whole genome shotgun (WGS) entry which is preliminary data.</text>
</comment>
<dbReference type="SUPFAM" id="SSF51735">
    <property type="entry name" value="NAD(P)-binding Rossmann-fold domains"/>
    <property type="match status" value="1"/>
</dbReference>
<dbReference type="EMBL" id="JAWCUD010000002">
    <property type="protein sequence ID" value="MDU0201068.1"/>
    <property type="molecule type" value="Genomic_DNA"/>
</dbReference>
<proteinExistence type="predicted"/>